<keyword evidence="2" id="KW-1185">Reference proteome</keyword>
<gene>
    <name evidence="1" type="ORF">BaRGS_00016062</name>
</gene>
<feature type="non-terminal residue" evidence="1">
    <location>
        <position position="1"/>
    </location>
</feature>
<organism evidence="1 2">
    <name type="scientific">Batillaria attramentaria</name>
    <dbReference type="NCBI Taxonomy" id="370345"/>
    <lineage>
        <taxon>Eukaryota</taxon>
        <taxon>Metazoa</taxon>
        <taxon>Spiralia</taxon>
        <taxon>Lophotrochozoa</taxon>
        <taxon>Mollusca</taxon>
        <taxon>Gastropoda</taxon>
        <taxon>Caenogastropoda</taxon>
        <taxon>Sorbeoconcha</taxon>
        <taxon>Cerithioidea</taxon>
        <taxon>Batillariidae</taxon>
        <taxon>Batillaria</taxon>
    </lineage>
</organism>
<proteinExistence type="predicted"/>
<dbReference type="AlphaFoldDB" id="A0ABD0L006"/>
<dbReference type="EMBL" id="JACVVK020000100">
    <property type="protein sequence ID" value="KAK7492757.1"/>
    <property type="molecule type" value="Genomic_DNA"/>
</dbReference>
<evidence type="ECO:0000313" key="2">
    <source>
        <dbReference type="Proteomes" id="UP001519460"/>
    </source>
</evidence>
<comment type="caution">
    <text evidence="1">The sequence shown here is derived from an EMBL/GenBank/DDBJ whole genome shotgun (WGS) entry which is preliminary data.</text>
</comment>
<protein>
    <submittedName>
        <fullName evidence="1">Uncharacterized protein</fullName>
    </submittedName>
</protein>
<reference evidence="1 2" key="1">
    <citation type="journal article" date="2023" name="Sci. Data">
        <title>Genome assembly of the Korean intertidal mud-creeper Batillaria attramentaria.</title>
        <authorList>
            <person name="Patra A.K."/>
            <person name="Ho P.T."/>
            <person name="Jun S."/>
            <person name="Lee S.J."/>
            <person name="Kim Y."/>
            <person name="Won Y.J."/>
        </authorList>
    </citation>
    <scope>NUCLEOTIDE SEQUENCE [LARGE SCALE GENOMIC DNA]</scope>
    <source>
        <strain evidence="1">Wonlab-2016</strain>
    </source>
</reference>
<sequence length="94" mass="10160">CKIAGGDGKVVTLVEEFYSGYTDKMPSVPFIQLEGRALSTSLRCNHKQALQTAYVGTISLLRPARGTDHCDPPDPRVPDLLSRDVGDWAASLGQ</sequence>
<accession>A0ABD0L006</accession>
<name>A0ABD0L006_9CAEN</name>
<evidence type="ECO:0000313" key="1">
    <source>
        <dbReference type="EMBL" id="KAK7492757.1"/>
    </source>
</evidence>
<dbReference type="Proteomes" id="UP001519460">
    <property type="component" value="Unassembled WGS sequence"/>
</dbReference>